<protein>
    <submittedName>
        <fullName evidence="1">Uncharacterized protein</fullName>
    </submittedName>
</protein>
<dbReference type="Proteomes" id="UP001152649">
    <property type="component" value="Unassembled WGS sequence"/>
</dbReference>
<dbReference type="EMBL" id="CAJVPG010000233">
    <property type="protein sequence ID" value="CAG8381171.1"/>
    <property type="molecule type" value="Genomic_DNA"/>
</dbReference>
<evidence type="ECO:0000313" key="2">
    <source>
        <dbReference type="Proteomes" id="UP001152649"/>
    </source>
</evidence>
<accession>A0A9W4NKM3</accession>
<reference evidence="1" key="1">
    <citation type="submission" date="2021-07" db="EMBL/GenBank/DDBJ databases">
        <authorList>
            <person name="Branca A.L. A."/>
        </authorList>
    </citation>
    <scope>NUCLEOTIDE SEQUENCE</scope>
</reference>
<proteinExistence type="predicted"/>
<comment type="caution">
    <text evidence="1">The sequence shown here is derived from an EMBL/GenBank/DDBJ whole genome shotgun (WGS) entry which is preliminary data.</text>
</comment>
<gene>
    <name evidence="1" type="ORF">PSALAMII_LOCUS5772</name>
</gene>
<organism evidence="1 2">
    <name type="scientific">Penicillium salamii</name>
    <dbReference type="NCBI Taxonomy" id="1612424"/>
    <lineage>
        <taxon>Eukaryota</taxon>
        <taxon>Fungi</taxon>
        <taxon>Dikarya</taxon>
        <taxon>Ascomycota</taxon>
        <taxon>Pezizomycotina</taxon>
        <taxon>Eurotiomycetes</taxon>
        <taxon>Eurotiomycetidae</taxon>
        <taxon>Eurotiales</taxon>
        <taxon>Aspergillaceae</taxon>
        <taxon>Penicillium</taxon>
    </lineage>
</organism>
<evidence type="ECO:0000313" key="1">
    <source>
        <dbReference type="EMBL" id="CAG8381171.1"/>
    </source>
</evidence>
<sequence length="223" mass="25875">MVHLSTIQLNQTLISRFRQARENLINLLDQQATFLRLDLEARQYVIPCLRRQIPQYIDILVTMSIMISNRSRHHPYVLFRRNLYGTMSLMYNPCRSTYVARFKEERAALRSQLRANANALRACPQINEEGLIASRRVSVALCGLVPRVYCLKNAAVDMDVKTRGNPFVLAKPYAFYSHDVPPRCMDIVASLLHWADMLVNRDGRRTDGIVIESIEYMLDHMEF</sequence>
<dbReference type="OrthoDB" id="4307606at2759"/>
<name>A0A9W4NKM3_9EURO</name>
<keyword evidence="2" id="KW-1185">Reference proteome</keyword>
<dbReference type="AlphaFoldDB" id="A0A9W4NKM3"/>